<keyword evidence="5" id="KW-0862">Zinc</keyword>
<keyword evidence="4" id="KW-0863">Zinc-finger</keyword>
<comment type="caution">
    <text evidence="12">The sequence shown here is derived from an EMBL/GenBank/DDBJ whole genome shotgun (WGS) entry which is preliminary data.</text>
</comment>
<dbReference type="PANTHER" id="PTHR12549:SF51">
    <property type="entry name" value="JMJC DOMAIN-CONTAINING PROTEIN"/>
    <property type="match status" value="1"/>
</dbReference>
<reference evidence="12 13" key="1">
    <citation type="journal article" date="2020" name="Nat. Food">
        <title>A phased Vanilla planifolia genome enables genetic improvement of flavour and production.</title>
        <authorList>
            <person name="Hasing T."/>
            <person name="Tang H."/>
            <person name="Brym M."/>
            <person name="Khazi F."/>
            <person name="Huang T."/>
            <person name="Chambers A.H."/>
        </authorList>
    </citation>
    <scope>NUCLEOTIDE SEQUENCE [LARGE SCALE GENOMIC DNA]</scope>
    <source>
        <tissue evidence="12">Leaf</tissue>
    </source>
</reference>
<name>A0A835PF17_VANPL</name>
<evidence type="ECO:0000256" key="4">
    <source>
        <dbReference type="ARBA" id="ARBA00022771"/>
    </source>
</evidence>
<dbReference type="EMBL" id="JADCNL010000059">
    <property type="protein sequence ID" value="KAG0451408.1"/>
    <property type="molecule type" value="Genomic_DNA"/>
</dbReference>
<evidence type="ECO:0000256" key="9">
    <source>
        <dbReference type="ARBA" id="ARBA00060112"/>
    </source>
</evidence>
<dbReference type="GO" id="GO:0031490">
    <property type="term" value="F:chromatin DNA binding"/>
    <property type="evidence" value="ECO:0007669"/>
    <property type="project" value="TreeGrafter"/>
</dbReference>
<dbReference type="GO" id="GO:0000118">
    <property type="term" value="C:histone deacetylase complex"/>
    <property type="evidence" value="ECO:0007669"/>
    <property type="project" value="TreeGrafter"/>
</dbReference>
<evidence type="ECO:0000256" key="10">
    <source>
        <dbReference type="SAM" id="MobiDB-lite"/>
    </source>
</evidence>
<keyword evidence="7" id="KW-0408">Iron</keyword>
<evidence type="ECO:0000256" key="7">
    <source>
        <dbReference type="ARBA" id="ARBA00023004"/>
    </source>
</evidence>
<keyword evidence="3" id="KW-0479">Metal-binding</keyword>
<feature type="region of interest" description="Disordered" evidence="10">
    <location>
        <begin position="20"/>
        <end position="71"/>
    </location>
</feature>
<organism evidence="12 13">
    <name type="scientific">Vanilla planifolia</name>
    <name type="common">Vanilla</name>
    <dbReference type="NCBI Taxonomy" id="51239"/>
    <lineage>
        <taxon>Eukaryota</taxon>
        <taxon>Viridiplantae</taxon>
        <taxon>Streptophyta</taxon>
        <taxon>Embryophyta</taxon>
        <taxon>Tracheophyta</taxon>
        <taxon>Spermatophyta</taxon>
        <taxon>Magnoliopsida</taxon>
        <taxon>Liliopsida</taxon>
        <taxon>Asparagales</taxon>
        <taxon>Orchidaceae</taxon>
        <taxon>Vanilloideae</taxon>
        <taxon>Vanilleae</taxon>
        <taxon>Vanilla</taxon>
    </lineage>
</organism>
<evidence type="ECO:0000259" key="11">
    <source>
        <dbReference type="PROSITE" id="PS51184"/>
    </source>
</evidence>
<feature type="domain" description="JmjC" evidence="11">
    <location>
        <begin position="562"/>
        <end position="801"/>
    </location>
</feature>
<dbReference type="GO" id="GO:0003712">
    <property type="term" value="F:transcription coregulator activity"/>
    <property type="evidence" value="ECO:0007669"/>
    <property type="project" value="TreeGrafter"/>
</dbReference>
<evidence type="ECO:0000313" key="13">
    <source>
        <dbReference type="Proteomes" id="UP000636800"/>
    </source>
</evidence>
<dbReference type="GO" id="GO:0000785">
    <property type="term" value="C:chromatin"/>
    <property type="evidence" value="ECO:0007669"/>
    <property type="project" value="TreeGrafter"/>
</dbReference>
<dbReference type="GO" id="GO:0008270">
    <property type="term" value="F:zinc ion binding"/>
    <property type="evidence" value="ECO:0007669"/>
    <property type="project" value="UniProtKB-KW"/>
</dbReference>
<dbReference type="PANTHER" id="PTHR12549">
    <property type="entry name" value="JMJC DOMAIN-CONTAINING HISTONE DEMETHYLATION PROTEIN"/>
    <property type="match status" value="1"/>
</dbReference>
<dbReference type="FunFam" id="2.60.120.650:FF:000026">
    <property type="entry name" value="Transcription factor jumonji domain-containing protein"/>
    <property type="match status" value="1"/>
</dbReference>
<accession>A0A835PF17</accession>
<feature type="compositionally biased region" description="Basic and acidic residues" evidence="10">
    <location>
        <begin position="52"/>
        <end position="69"/>
    </location>
</feature>
<feature type="region of interest" description="Disordered" evidence="10">
    <location>
        <begin position="123"/>
        <end position="143"/>
    </location>
</feature>
<evidence type="ECO:0000256" key="5">
    <source>
        <dbReference type="ARBA" id="ARBA00022833"/>
    </source>
</evidence>
<evidence type="ECO:0000256" key="3">
    <source>
        <dbReference type="ARBA" id="ARBA00022723"/>
    </source>
</evidence>
<sequence length="843" mass="95860">MKRGSSFNRKFYALYEFLDSDEPPDASLQGEGEGPDDDWSSEEEKRKHRRRETVEIRDKGVEAAVDGDRRKKKLRVSVARCSGAEKGDRKAVRRRMKRGVIASGGDAELPCLTSSSISSVGDLRLKEKKKKKGRPRKRKEKEKENALSDCSSCRKNEICFGCVRLWQSRMPYGRGLKACSLFTRACNSNVGDTMLGEPLVSCNDFCKLRKVEYNFRVLYLLLPFLKQLNLEQDTEKETEAKIQGLPFSELRIESSTCKNDERAFCNYCRTSIVDLHRCCPNCEFELCITCCKEIREDILHVSMEKVLPLPNRGQAYMHGGNPSEQKVANKNDNGVKLASSHAVSFDWKADHSGRIFCPPKEIGGCGTSVLKLKRMLPECWTSELEAKAETVACSFGFFQESIKTVNGSCGCSSTNRSSRKAALRKDSADNLYCPHSSQIDQIELKHFQRHWAKGEPVIVRGVLNDDSGLSWEPQAMWRHLCTNKIGSKSFPLETIDCLACCKVDIKSNEFFEGYYDGRMYDNCWPEMLKLKDWPTSSHFDDCLPCHGDDFITSLPFQDYTNPRTGVLNISTAIPNGMLNLDMGPKSYIAYGMKEELGRGDSVTKLHCDISDAVNVLMHTAEVLPTEEQKSAIERFQRIHREQDEKEMLNSTSSKEGVDPSSKERVHDCFCEAGNELNYLLDQNQDGGALWDIFRREDVEILKTYLRTHLKEFRHTFCSPVEQVFNPVHDEVFYLTQEHKKKLKQEFGIEPWTFVQRLGEAVFIPAGCPHQVRNLKSCTKVALDFVSPENVNQCISLTEDFRLLPLNHRAKEDKLEIKKMIIYAVNSAVTALQSVEDSKHHSTT</sequence>
<comment type="similarity">
    <text evidence="2">Belongs to the JARID1 histone demethylase family.</text>
</comment>
<keyword evidence="6" id="KW-0560">Oxidoreductase</keyword>
<dbReference type="InterPro" id="IPR003347">
    <property type="entry name" value="JmjC_dom"/>
</dbReference>
<dbReference type="Proteomes" id="UP000636800">
    <property type="component" value="Unassembled WGS sequence"/>
</dbReference>
<comment type="function">
    <text evidence="9">May function as histone H3 lysine demethylase and be involved in regulation of gene expression.</text>
</comment>
<dbReference type="CDD" id="cd02208">
    <property type="entry name" value="cupin_RmlC-like"/>
    <property type="match status" value="1"/>
</dbReference>
<dbReference type="AlphaFoldDB" id="A0A835PF17"/>
<dbReference type="Pfam" id="PF02373">
    <property type="entry name" value="JmjC"/>
    <property type="match status" value="1"/>
</dbReference>
<evidence type="ECO:0000256" key="1">
    <source>
        <dbReference type="ARBA" id="ARBA00004123"/>
    </source>
</evidence>
<protein>
    <recommendedName>
        <fullName evidence="11">JmjC domain-containing protein</fullName>
    </recommendedName>
</protein>
<comment type="subcellular location">
    <subcellularLocation>
        <location evidence="1">Nucleus</location>
    </subcellularLocation>
</comment>
<feature type="compositionally biased region" description="Basic residues" evidence="10">
    <location>
        <begin position="126"/>
        <end position="140"/>
    </location>
</feature>
<dbReference type="GO" id="GO:0006357">
    <property type="term" value="P:regulation of transcription by RNA polymerase II"/>
    <property type="evidence" value="ECO:0007669"/>
    <property type="project" value="TreeGrafter"/>
</dbReference>
<evidence type="ECO:0000313" key="12">
    <source>
        <dbReference type="EMBL" id="KAG0451408.1"/>
    </source>
</evidence>
<keyword evidence="8" id="KW-0539">Nucleus</keyword>
<proteinExistence type="inferred from homology"/>
<dbReference type="GO" id="GO:0016491">
    <property type="term" value="F:oxidoreductase activity"/>
    <property type="evidence" value="ECO:0007669"/>
    <property type="project" value="UniProtKB-KW"/>
</dbReference>
<dbReference type="SUPFAM" id="SSF51197">
    <property type="entry name" value="Clavaminate synthase-like"/>
    <property type="match status" value="1"/>
</dbReference>
<gene>
    <name evidence="12" type="ORF">HPP92_026423</name>
</gene>
<dbReference type="SMART" id="SM00558">
    <property type="entry name" value="JmjC"/>
    <property type="match status" value="1"/>
</dbReference>
<evidence type="ECO:0000256" key="8">
    <source>
        <dbReference type="ARBA" id="ARBA00023242"/>
    </source>
</evidence>
<dbReference type="PROSITE" id="PS51184">
    <property type="entry name" value="JMJC"/>
    <property type="match status" value="1"/>
</dbReference>
<dbReference type="InterPro" id="IPR045109">
    <property type="entry name" value="LSDs-like"/>
</dbReference>
<keyword evidence="13" id="KW-1185">Reference proteome</keyword>
<evidence type="ECO:0000256" key="6">
    <source>
        <dbReference type="ARBA" id="ARBA00023002"/>
    </source>
</evidence>
<dbReference type="Gene3D" id="2.60.120.650">
    <property type="entry name" value="Cupin"/>
    <property type="match status" value="1"/>
</dbReference>
<evidence type="ECO:0000256" key="2">
    <source>
        <dbReference type="ARBA" id="ARBA00006801"/>
    </source>
</evidence>
<dbReference type="GO" id="GO:0032454">
    <property type="term" value="F:histone H3K9 demethylase activity"/>
    <property type="evidence" value="ECO:0007669"/>
    <property type="project" value="InterPro"/>
</dbReference>